<dbReference type="RefSeq" id="WP_127743220.1">
    <property type="nucleotide sequence ID" value="NZ_SACN01000001.1"/>
</dbReference>
<dbReference type="GO" id="GO:0003677">
    <property type="term" value="F:DNA binding"/>
    <property type="evidence" value="ECO:0007669"/>
    <property type="project" value="UniProtKB-KW"/>
</dbReference>
<dbReference type="InterPro" id="IPR039418">
    <property type="entry name" value="LexA-like"/>
</dbReference>
<evidence type="ECO:0000313" key="7">
    <source>
        <dbReference type="EMBL" id="RVT94048.1"/>
    </source>
</evidence>
<evidence type="ECO:0000256" key="3">
    <source>
        <dbReference type="ARBA" id="ARBA00023015"/>
    </source>
</evidence>
<keyword evidence="5" id="KW-0804">Transcription</keyword>
<evidence type="ECO:0000256" key="1">
    <source>
        <dbReference type="ARBA" id="ARBA00022670"/>
    </source>
</evidence>
<dbReference type="SUPFAM" id="SSF51306">
    <property type="entry name" value="LexA/Signal peptidase"/>
    <property type="match status" value="1"/>
</dbReference>
<dbReference type="InterPro" id="IPR036286">
    <property type="entry name" value="LexA/Signal_pep-like_sf"/>
</dbReference>
<dbReference type="CDD" id="cd06529">
    <property type="entry name" value="S24_LexA-like"/>
    <property type="match status" value="1"/>
</dbReference>
<keyword evidence="4" id="KW-0238">DNA-binding</keyword>
<dbReference type="InterPro" id="IPR015927">
    <property type="entry name" value="Peptidase_S24_S26A/B/C"/>
</dbReference>
<dbReference type="GO" id="GO:0006508">
    <property type="term" value="P:proteolysis"/>
    <property type="evidence" value="ECO:0007669"/>
    <property type="project" value="UniProtKB-KW"/>
</dbReference>
<dbReference type="InterPro" id="IPR019756">
    <property type="entry name" value="Pept_S26A_signal_pept_1_Ser-AS"/>
</dbReference>
<dbReference type="Gene3D" id="2.10.109.10">
    <property type="entry name" value="Umud Fragment, subunit A"/>
    <property type="match status" value="1"/>
</dbReference>
<keyword evidence="8" id="KW-1185">Reference proteome</keyword>
<dbReference type="Pfam" id="PF00717">
    <property type="entry name" value="Peptidase_S24"/>
    <property type="match status" value="1"/>
</dbReference>
<gene>
    <name evidence="7" type="ORF">EOD43_09380</name>
</gene>
<comment type="caution">
    <text evidence="7">The sequence shown here is derived from an EMBL/GenBank/DDBJ whole genome shotgun (WGS) entry which is preliminary data.</text>
</comment>
<proteinExistence type="predicted"/>
<keyword evidence="3" id="KW-0805">Transcription regulation</keyword>
<dbReference type="AlphaFoldDB" id="A0A437M8J8"/>
<evidence type="ECO:0000313" key="8">
    <source>
        <dbReference type="Proteomes" id="UP000282971"/>
    </source>
</evidence>
<sequence>MEDEARQALDALIRERGEDYSSLSRLIGRNPAYIQQFIKRGTPQRLAEADRKILASYFRVAEEILGGPAVAPAPVVAAAGSRRARQADLVTVPRIDVGASAGPGGFVDTEEARPRLAFDARLLRELAGGGTDGLSMIRVAGDSMEPTLVDGDDILVDRADAANRLREGIYVLRIDGMLIVKRIERTGAGFVVRSDNRERYPAEWACNPETVDVVGRVLWTGRRLR</sequence>
<dbReference type="GO" id="GO:0016020">
    <property type="term" value="C:membrane"/>
    <property type="evidence" value="ECO:0007669"/>
    <property type="project" value="InterPro"/>
</dbReference>
<dbReference type="PANTHER" id="PTHR40661:SF3">
    <property type="entry name" value="FELS-1 PROPHAGE TRANSCRIPTIONAL REGULATOR"/>
    <property type="match status" value="1"/>
</dbReference>
<dbReference type="Proteomes" id="UP000282971">
    <property type="component" value="Unassembled WGS sequence"/>
</dbReference>
<evidence type="ECO:0000256" key="5">
    <source>
        <dbReference type="ARBA" id="ARBA00023163"/>
    </source>
</evidence>
<reference evidence="7 8" key="1">
    <citation type="submission" date="2019-01" db="EMBL/GenBank/DDBJ databases">
        <authorList>
            <person name="Chen W.-M."/>
        </authorList>
    </citation>
    <scope>NUCLEOTIDE SEQUENCE [LARGE SCALE GENOMIC DNA]</scope>
    <source>
        <strain evidence="7 8">CCP-7</strain>
    </source>
</reference>
<keyword evidence="1" id="KW-0645">Protease</keyword>
<keyword evidence="2" id="KW-0378">Hydrolase</keyword>
<evidence type="ECO:0000256" key="2">
    <source>
        <dbReference type="ARBA" id="ARBA00022801"/>
    </source>
</evidence>
<dbReference type="GO" id="GO:0004252">
    <property type="term" value="F:serine-type endopeptidase activity"/>
    <property type="evidence" value="ECO:0007669"/>
    <property type="project" value="InterPro"/>
</dbReference>
<dbReference type="PANTHER" id="PTHR40661">
    <property type="match status" value="1"/>
</dbReference>
<protein>
    <submittedName>
        <fullName evidence="7">Helix-turn-helix transcriptional regulator</fullName>
    </submittedName>
</protein>
<evidence type="ECO:0000259" key="6">
    <source>
        <dbReference type="Pfam" id="PF00717"/>
    </source>
</evidence>
<accession>A0A437M8J8</accession>
<evidence type="ECO:0000256" key="4">
    <source>
        <dbReference type="ARBA" id="ARBA00023125"/>
    </source>
</evidence>
<dbReference type="OrthoDB" id="528805at2"/>
<organism evidence="7 8">
    <name type="scientific">Sphingomonas crocodyli</name>
    <dbReference type="NCBI Taxonomy" id="1979270"/>
    <lineage>
        <taxon>Bacteria</taxon>
        <taxon>Pseudomonadati</taxon>
        <taxon>Pseudomonadota</taxon>
        <taxon>Alphaproteobacteria</taxon>
        <taxon>Sphingomonadales</taxon>
        <taxon>Sphingomonadaceae</taxon>
        <taxon>Sphingomonas</taxon>
    </lineage>
</organism>
<dbReference type="PROSITE" id="PS00501">
    <property type="entry name" value="SPASE_I_1"/>
    <property type="match status" value="1"/>
</dbReference>
<feature type="domain" description="Peptidase S24/S26A/S26B/S26C" evidence="6">
    <location>
        <begin position="113"/>
        <end position="217"/>
    </location>
</feature>
<dbReference type="EMBL" id="SACN01000001">
    <property type="protein sequence ID" value="RVT94048.1"/>
    <property type="molecule type" value="Genomic_DNA"/>
</dbReference>
<name>A0A437M8J8_9SPHN</name>